<accession>A0A1Q9BYI3</accession>
<protein>
    <submittedName>
        <fullName evidence="2">Uncharacterized protein</fullName>
    </submittedName>
</protein>
<evidence type="ECO:0000313" key="2">
    <source>
        <dbReference type="EMBL" id="OLP75640.1"/>
    </source>
</evidence>
<reference evidence="2 3" key="1">
    <citation type="submission" date="2016-02" db="EMBL/GenBank/DDBJ databases">
        <title>Genome analysis of coral dinoflagellate symbionts highlights evolutionary adaptations to a symbiotic lifestyle.</title>
        <authorList>
            <person name="Aranda M."/>
            <person name="Li Y."/>
            <person name="Liew Y.J."/>
            <person name="Baumgarten S."/>
            <person name="Simakov O."/>
            <person name="Wilson M."/>
            <person name="Piel J."/>
            <person name="Ashoor H."/>
            <person name="Bougouffa S."/>
            <person name="Bajic V.B."/>
            <person name="Ryu T."/>
            <person name="Ravasi T."/>
            <person name="Bayer T."/>
            <person name="Micklem G."/>
            <person name="Kim H."/>
            <person name="Bhak J."/>
            <person name="Lajeunesse T.C."/>
            <person name="Voolstra C.R."/>
        </authorList>
    </citation>
    <scope>NUCLEOTIDE SEQUENCE [LARGE SCALE GENOMIC DNA]</scope>
    <source>
        <strain evidence="2 3">CCMP2467</strain>
    </source>
</reference>
<evidence type="ECO:0000256" key="1">
    <source>
        <dbReference type="SAM" id="MobiDB-lite"/>
    </source>
</evidence>
<organism evidence="2 3">
    <name type="scientific">Symbiodinium microadriaticum</name>
    <name type="common">Dinoflagellate</name>
    <name type="synonym">Zooxanthella microadriatica</name>
    <dbReference type="NCBI Taxonomy" id="2951"/>
    <lineage>
        <taxon>Eukaryota</taxon>
        <taxon>Sar</taxon>
        <taxon>Alveolata</taxon>
        <taxon>Dinophyceae</taxon>
        <taxon>Suessiales</taxon>
        <taxon>Symbiodiniaceae</taxon>
        <taxon>Symbiodinium</taxon>
    </lineage>
</organism>
<evidence type="ECO:0000313" key="3">
    <source>
        <dbReference type="Proteomes" id="UP000186817"/>
    </source>
</evidence>
<feature type="compositionally biased region" description="Basic residues" evidence="1">
    <location>
        <begin position="103"/>
        <end position="114"/>
    </location>
</feature>
<dbReference type="AlphaFoldDB" id="A0A1Q9BYI3"/>
<comment type="caution">
    <text evidence="2">The sequence shown here is derived from an EMBL/GenBank/DDBJ whole genome shotgun (WGS) entry which is preliminary data.</text>
</comment>
<dbReference type="EMBL" id="LSRX01002354">
    <property type="protein sequence ID" value="OLP75640.1"/>
    <property type="molecule type" value="Genomic_DNA"/>
</dbReference>
<dbReference type="Proteomes" id="UP000186817">
    <property type="component" value="Unassembled WGS sequence"/>
</dbReference>
<feature type="region of interest" description="Disordered" evidence="1">
    <location>
        <begin position="224"/>
        <end position="247"/>
    </location>
</feature>
<gene>
    <name evidence="2" type="ORF">AK812_SmicGene44530</name>
</gene>
<sequence length="280" mass="29472">MYWRLRAATAHGKWGTVDRGHWQRGASLRSNQSGVAGALSPPAFGDECTVVGERIGGACTGAVGVVSPGESKPDGGPDGAGGARFRGAPAAAKREREWEPGSRRSRPAKRSVLRRVRRQPRPLRVAVDAHKLGVKEADKTYTDVRVALPSMWHLCQRLLRRGGVAQTARNTARLISPGASCGGRASCQHSGSRAGAGSNVFRSPGIELGGRASCQDNGSALVSRSRCGESGERGAPKSSGWTSPRGEAKGVTALRASESVTAASVSEPLSWSSRWRVMLL</sequence>
<feature type="compositionally biased region" description="Basic and acidic residues" evidence="1">
    <location>
        <begin position="226"/>
        <end position="235"/>
    </location>
</feature>
<feature type="region of interest" description="Disordered" evidence="1">
    <location>
        <begin position="66"/>
        <end position="114"/>
    </location>
</feature>
<proteinExistence type="predicted"/>
<keyword evidence="3" id="KW-1185">Reference proteome</keyword>
<feature type="compositionally biased region" description="Basic and acidic residues" evidence="1">
    <location>
        <begin position="92"/>
        <end position="102"/>
    </location>
</feature>
<name>A0A1Q9BYI3_SYMMI</name>